<gene>
    <name evidence="4" type="ORF">SNE35_31450</name>
</gene>
<dbReference type="PIRSF" id="PIRSF000296">
    <property type="entry name" value="SrpA"/>
    <property type="match status" value="1"/>
</dbReference>
<dbReference type="InterPro" id="IPR011614">
    <property type="entry name" value="Catalase_core"/>
</dbReference>
<comment type="cofactor">
    <cofactor evidence="2">
        <name>heme</name>
        <dbReference type="ChEBI" id="CHEBI:30413"/>
    </cofactor>
</comment>
<comment type="function">
    <text evidence="2">Has an organic peroxide-dependent peroxidase activity.</text>
</comment>
<keyword evidence="2" id="KW-0560">Oxidoreductase</keyword>
<dbReference type="Proteomes" id="UP001285263">
    <property type="component" value="Unassembled WGS sequence"/>
</dbReference>
<dbReference type="EC" id="1.11.1.-" evidence="2"/>
<dbReference type="EMBL" id="JAXCLA010000013">
    <property type="protein sequence ID" value="MDY0749055.1"/>
    <property type="molecule type" value="Genomic_DNA"/>
</dbReference>
<reference evidence="4 5" key="1">
    <citation type="submission" date="2023-11" db="EMBL/GenBank/DDBJ databases">
        <title>Paucibacter sp. nov., isolated from fresh soil in Korea.</title>
        <authorList>
            <person name="Le N.T.T."/>
        </authorList>
    </citation>
    <scope>NUCLEOTIDE SEQUENCE [LARGE SCALE GENOMIC DNA]</scope>
    <source>
        <strain evidence="4 5">R3-3</strain>
    </source>
</reference>
<organism evidence="4 5">
    <name type="scientific">Roseateles agri</name>
    <dbReference type="NCBI Taxonomy" id="3098619"/>
    <lineage>
        <taxon>Bacteria</taxon>
        <taxon>Pseudomonadati</taxon>
        <taxon>Pseudomonadota</taxon>
        <taxon>Betaproteobacteria</taxon>
        <taxon>Burkholderiales</taxon>
        <taxon>Sphaerotilaceae</taxon>
        <taxon>Roseateles</taxon>
    </lineage>
</organism>
<evidence type="ECO:0000256" key="1">
    <source>
        <dbReference type="ARBA" id="ARBA00002974"/>
    </source>
</evidence>
<comment type="function">
    <text evidence="1">Decomposes hydrogen peroxide into water and oxygen; serves to protect cells from the toxic effects of hydrogen peroxide.</text>
</comment>
<dbReference type="InterPro" id="IPR018028">
    <property type="entry name" value="Catalase"/>
</dbReference>
<sequence>MSRALRRGWICVIPDAMSIYPGASMNPATLTRRSKIFRLGLSSVLLLGLAASPPARAQDAAAPQTTPTELVDAMNQLFGKQTYGRAIHAKGIVLSGSFTPSSDARKLSKATHLQGGKVPVLVRFSSFAGIPMISDVDKLASPRGMAIKFQLLDGSETDIVSHSFNGFPSPTAAEFTQLLQALGTSPPGAPSPTPAEKFLSTHPVAVAFLTTQAPPPVSFATMRYFGVNSFKFTNAAGKTRFGRYQIVPAAGEQALSNDALAKADKDYLEQEIVPRVASAPVRFTLQVQLAEGEDKIDDPSIAWPPTREVIKLGEITISKAVADSDADSRRLMFTPSALLPGIEAADPMIAMRGASYGVSYGRRHTP</sequence>
<keyword evidence="2" id="KW-0479">Metal-binding</keyword>
<keyword evidence="2 4" id="KW-0575">Peroxidase</keyword>
<dbReference type="CDD" id="cd08153">
    <property type="entry name" value="srpA_like"/>
    <property type="match status" value="1"/>
</dbReference>
<feature type="domain" description="Catalase core" evidence="3">
    <location>
        <begin position="57"/>
        <end position="366"/>
    </location>
</feature>
<evidence type="ECO:0000256" key="2">
    <source>
        <dbReference type="PIRNR" id="PIRNR000296"/>
    </source>
</evidence>
<keyword evidence="5" id="KW-1185">Reference proteome</keyword>
<dbReference type="SMART" id="SM01060">
    <property type="entry name" value="Catalase"/>
    <property type="match status" value="1"/>
</dbReference>
<dbReference type="Pfam" id="PF00199">
    <property type="entry name" value="Catalase"/>
    <property type="match status" value="1"/>
</dbReference>
<comment type="caution">
    <text evidence="4">The sequence shown here is derived from an EMBL/GenBank/DDBJ whole genome shotgun (WGS) entry which is preliminary data.</text>
</comment>
<dbReference type="SUPFAM" id="SSF56634">
    <property type="entry name" value="Heme-dependent catalase-like"/>
    <property type="match status" value="1"/>
</dbReference>
<keyword evidence="2" id="KW-0408">Iron</keyword>
<dbReference type="PANTHER" id="PTHR11465:SF62">
    <property type="entry name" value="CATALASE T"/>
    <property type="match status" value="1"/>
</dbReference>
<dbReference type="PROSITE" id="PS51402">
    <property type="entry name" value="CATALASE_3"/>
    <property type="match status" value="1"/>
</dbReference>
<protein>
    <recommendedName>
        <fullName evidence="2">Catalase-related peroxidase</fullName>
        <ecNumber evidence="2">1.11.1.-</ecNumber>
    </recommendedName>
</protein>
<comment type="similarity">
    <text evidence="2">Belongs to the catalase family.</text>
</comment>
<dbReference type="GO" id="GO:0004601">
    <property type="term" value="F:peroxidase activity"/>
    <property type="evidence" value="ECO:0007669"/>
    <property type="project" value="UniProtKB-KW"/>
</dbReference>
<evidence type="ECO:0000313" key="5">
    <source>
        <dbReference type="Proteomes" id="UP001285263"/>
    </source>
</evidence>
<dbReference type="Gene3D" id="2.40.180.10">
    <property type="entry name" value="Catalase core domain"/>
    <property type="match status" value="1"/>
</dbReference>
<proteinExistence type="inferred from homology"/>
<name>A0ABU5DTA2_9BURK</name>
<dbReference type="PANTHER" id="PTHR11465">
    <property type="entry name" value="CATALASE"/>
    <property type="match status" value="1"/>
</dbReference>
<keyword evidence="2" id="KW-0349">Heme</keyword>
<evidence type="ECO:0000313" key="4">
    <source>
        <dbReference type="EMBL" id="MDY0749055.1"/>
    </source>
</evidence>
<dbReference type="InterPro" id="IPR020835">
    <property type="entry name" value="Catalase_sf"/>
</dbReference>
<evidence type="ECO:0000259" key="3">
    <source>
        <dbReference type="SMART" id="SM01060"/>
    </source>
</evidence>
<dbReference type="RefSeq" id="WP_320427022.1">
    <property type="nucleotide sequence ID" value="NZ_JAXCLA010000013.1"/>
</dbReference>
<dbReference type="InterPro" id="IPR024168">
    <property type="entry name" value="Catalase_SrpA-type_pred"/>
</dbReference>
<accession>A0ABU5DTA2</accession>
<dbReference type="Gene3D" id="1.20.1280.120">
    <property type="match status" value="1"/>
</dbReference>